<protein>
    <recommendedName>
        <fullName evidence="2 3">Single-stranded DNA-binding protein</fullName>
        <shortName evidence="2">SSB</shortName>
    </recommendedName>
</protein>
<dbReference type="OrthoDB" id="9809878at2"/>
<feature type="compositionally biased region" description="Gly residues" evidence="4">
    <location>
        <begin position="113"/>
        <end position="125"/>
    </location>
</feature>
<evidence type="ECO:0000256" key="2">
    <source>
        <dbReference type="HAMAP-Rule" id="MF_00984"/>
    </source>
</evidence>
<dbReference type="InterPro" id="IPR000424">
    <property type="entry name" value="Primosome_PriB/ssb"/>
</dbReference>
<dbReference type="PIRSF" id="PIRSF002070">
    <property type="entry name" value="SSB"/>
    <property type="match status" value="1"/>
</dbReference>
<gene>
    <name evidence="5" type="ORF">SAMN02910265_02215</name>
</gene>
<dbReference type="CDD" id="cd04496">
    <property type="entry name" value="SSB_OBF"/>
    <property type="match status" value="1"/>
</dbReference>
<reference evidence="5 6" key="1">
    <citation type="submission" date="2016-10" db="EMBL/GenBank/DDBJ databases">
        <authorList>
            <person name="de Groot N.N."/>
        </authorList>
    </citation>
    <scope>NUCLEOTIDE SEQUENCE [LARGE SCALE GENOMIC DNA]</scope>
    <source>
        <strain evidence="5 6">YAD2003</strain>
    </source>
</reference>
<sequence>MNKVILMGRLTADPELRQTQSGIASCRFTIAVNRRFVDKNSGERQADFITCVAWRQQAEFITRYFNKGSMICVEGNLRTGSYQDKNHSDVTHYTTEVFVDNVEFTGSKSESGTNGGGYQNNGGYGAPQNNYNNNYSAPPQQAAPQQPANDSMSYGNLSDFEEILSDGDVPF</sequence>
<evidence type="ECO:0000256" key="1">
    <source>
        <dbReference type="ARBA" id="ARBA00023125"/>
    </source>
</evidence>
<dbReference type="InterPro" id="IPR012340">
    <property type="entry name" value="NA-bd_OB-fold"/>
</dbReference>
<dbReference type="GO" id="GO:0009295">
    <property type="term" value="C:nucleoid"/>
    <property type="evidence" value="ECO:0007669"/>
    <property type="project" value="TreeGrafter"/>
</dbReference>
<organism evidence="5 6">
    <name type="scientific">Ruminococcus flavefaciens</name>
    <dbReference type="NCBI Taxonomy" id="1265"/>
    <lineage>
        <taxon>Bacteria</taxon>
        <taxon>Bacillati</taxon>
        <taxon>Bacillota</taxon>
        <taxon>Clostridia</taxon>
        <taxon>Eubacteriales</taxon>
        <taxon>Oscillospiraceae</taxon>
        <taxon>Ruminococcus</taxon>
    </lineage>
</organism>
<comment type="caution">
    <text evidence="2">Lacks conserved residue(s) required for the propagation of feature annotation.</text>
</comment>
<evidence type="ECO:0000313" key="6">
    <source>
        <dbReference type="Proteomes" id="UP000183190"/>
    </source>
</evidence>
<dbReference type="HAMAP" id="MF_00984">
    <property type="entry name" value="SSB"/>
    <property type="match status" value="1"/>
</dbReference>
<dbReference type="Pfam" id="PF00436">
    <property type="entry name" value="SSB"/>
    <property type="match status" value="1"/>
</dbReference>
<dbReference type="EMBL" id="FNWV01000007">
    <property type="protein sequence ID" value="SEH69960.1"/>
    <property type="molecule type" value="Genomic_DNA"/>
</dbReference>
<dbReference type="PROSITE" id="PS50935">
    <property type="entry name" value="SSB"/>
    <property type="match status" value="1"/>
</dbReference>
<comment type="subunit">
    <text evidence="2">Homotetramer.</text>
</comment>
<name>A0A1H6K4L7_RUMFL</name>
<dbReference type="InterPro" id="IPR011344">
    <property type="entry name" value="ssDNA-bd"/>
</dbReference>
<proteinExistence type="inferred from homology"/>
<dbReference type="PANTHER" id="PTHR10302">
    <property type="entry name" value="SINGLE-STRANDED DNA-BINDING PROTEIN"/>
    <property type="match status" value="1"/>
</dbReference>
<feature type="compositionally biased region" description="Low complexity" evidence="4">
    <location>
        <begin position="126"/>
        <end position="148"/>
    </location>
</feature>
<evidence type="ECO:0000256" key="4">
    <source>
        <dbReference type="SAM" id="MobiDB-lite"/>
    </source>
</evidence>
<dbReference type="PANTHER" id="PTHR10302:SF27">
    <property type="entry name" value="SINGLE-STRANDED DNA-BINDING PROTEIN"/>
    <property type="match status" value="1"/>
</dbReference>
<dbReference type="Gene3D" id="2.40.50.140">
    <property type="entry name" value="Nucleic acid-binding proteins"/>
    <property type="match status" value="1"/>
</dbReference>
<dbReference type="GO" id="GO:0006260">
    <property type="term" value="P:DNA replication"/>
    <property type="evidence" value="ECO:0007669"/>
    <property type="project" value="InterPro"/>
</dbReference>
<evidence type="ECO:0000256" key="3">
    <source>
        <dbReference type="PIRNR" id="PIRNR002070"/>
    </source>
</evidence>
<dbReference type="RefSeq" id="WP_074717351.1">
    <property type="nucleotide sequence ID" value="NZ_FNWV01000007.1"/>
</dbReference>
<evidence type="ECO:0000313" key="5">
    <source>
        <dbReference type="EMBL" id="SEH69960.1"/>
    </source>
</evidence>
<dbReference type="NCBIfam" id="TIGR00621">
    <property type="entry name" value="ssb"/>
    <property type="match status" value="1"/>
</dbReference>
<dbReference type="GO" id="GO:0003697">
    <property type="term" value="F:single-stranded DNA binding"/>
    <property type="evidence" value="ECO:0007669"/>
    <property type="project" value="UniProtKB-UniRule"/>
</dbReference>
<dbReference type="Proteomes" id="UP000183190">
    <property type="component" value="Unassembled WGS sequence"/>
</dbReference>
<dbReference type="AlphaFoldDB" id="A0A1H6K4L7"/>
<feature type="region of interest" description="Disordered" evidence="4">
    <location>
        <begin position="105"/>
        <end position="171"/>
    </location>
</feature>
<keyword evidence="1 2" id="KW-0238">DNA-binding</keyword>
<dbReference type="SUPFAM" id="SSF50249">
    <property type="entry name" value="Nucleic acid-binding proteins"/>
    <property type="match status" value="1"/>
</dbReference>
<accession>A0A1H6K4L7</accession>